<dbReference type="InterPro" id="IPR036890">
    <property type="entry name" value="HATPase_C_sf"/>
</dbReference>
<dbReference type="SUPFAM" id="SSF118116">
    <property type="entry name" value="DNA mismatch repair protein MutL"/>
    <property type="match status" value="1"/>
</dbReference>
<dbReference type="CDD" id="cd16926">
    <property type="entry name" value="HATPase_MutL-MLH-PMS-like"/>
    <property type="match status" value="1"/>
</dbReference>
<evidence type="ECO:0000256" key="4">
    <source>
        <dbReference type="HAMAP-Rule" id="MF_00149"/>
    </source>
</evidence>
<gene>
    <name evidence="4 8" type="primary">mutL</name>
    <name evidence="8" type="ORF">DHW61_07825</name>
</gene>
<accession>A0A3D2X7I3</accession>
<organism evidence="8 9">
    <name type="scientific">Lachnoclostridium phytofermentans</name>
    <dbReference type="NCBI Taxonomy" id="66219"/>
    <lineage>
        <taxon>Bacteria</taxon>
        <taxon>Bacillati</taxon>
        <taxon>Bacillota</taxon>
        <taxon>Clostridia</taxon>
        <taxon>Lachnospirales</taxon>
        <taxon>Lachnospiraceae</taxon>
    </lineage>
</organism>
<dbReference type="InterPro" id="IPR038973">
    <property type="entry name" value="MutL/Mlh/Pms-like"/>
</dbReference>
<feature type="domain" description="MutL C-terminal dimerisation" evidence="6">
    <location>
        <begin position="555"/>
        <end position="697"/>
    </location>
</feature>
<dbReference type="Gene3D" id="3.30.565.10">
    <property type="entry name" value="Histidine kinase-like ATPase, C-terminal domain"/>
    <property type="match status" value="1"/>
</dbReference>
<dbReference type="InterPro" id="IPR020667">
    <property type="entry name" value="DNA_mismatch_repair_MutL"/>
</dbReference>
<protein>
    <recommendedName>
        <fullName evidence="4">DNA mismatch repair protein MutL</fullName>
    </recommendedName>
</protein>
<feature type="domain" description="DNA mismatch repair protein S5" evidence="7">
    <location>
        <begin position="209"/>
        <end position="327"/>
    </location>
</feature>
<dbReference type="InterPro" id="IPR037198">
    <property type="entry name" value="MutL_C_sf"/>
</dbReference>
<dbReference type="InterPro" id="IPR020568">
    <property type="entry name" value="Ribosomal_Su5_D2-typ_SF"/>
</dbReference>
<feature type="region of interest" description="Disordered" evidence="5">
    <location>
        <begin position="463"/>
        <end position="503"/>
    </location>
</feature>
<keyword evidence="8" id="KW-0540">Nuclease</keyword>
<dbReference type="FunFam" id="3.30.565.10:FF:000003">
    <property type="entry name" value="DNA mismatch repair endonuclease MutL"/>
    <property type="match status" value="1"/>
</dbReference>
<evidence type="ECO:0000256" key="2">
    <source>
        <dbReference type="ARBA" id="ARBA00022763"/>
    </source>
</evidence>
<proteinExistence type="inferred from homology"/>
<dbReference type="SUPFAM" id="SSF54211">
    <property type="entry name" value="Ribosomal protein S5 domain 2-like"/>
    <property type="match status" value="1"/>
</dbReference>
<dbReference type="InterPro" id="IPR002099">
    <property type="entry name" value="MutL/Mlh/PMS"/>
</dbReference>
<dbReference type="SUPFAM" id="SSF55874">
    <property type="entry name" value="ATPase domain of HSP90 chaperone/DNA topoisomerase II/histidine kinase"/>
    <property type="match status" value="1"/>
</dbReference>
<dbReference type="GO" id="GO:0005524">
    <property type="term" value="F:ATP binding"/>
    <property type="evidence" value="ECO:0007669"/>
    <property type="project" value="InterPro"/>
</dbReference>
<dbReference type="PANTHER" id="PTHR10073:SF12">
    <property type="entry name" value="DNA MISMATCH REPAIR PROTEIN MLH1"/>
    <property type="match status" value="1"/>
</dbReference>
<dbReference type="Pfam" id="PF01119">
    <property type="entry name" value="DNA_mis_repair"/>
    <property type="match status" value="1"/>
</dbReference>
<dbReference type="InterPro" id="IPR042120">
    <property type="entry name" value="MutL_C_dimsub"/>
</dbReference>
<dbReference type="Gene3D" id="3.30.230.10">
    <property type="match status" value="1"/>
</dbReference>
<keyword evidence="3 4" id="KW-0234">DNA repair</keyword>
<dbReference type="GO" id="GO:0030983">
    <property type="term" value="F:mismatched DNA binding"/>
    <property type="evidence" value="ECO:0007669"/>
    <property type="project" value="InterPro"/>
</dbReference>
<dbReference type="SMART" id="SM01340">
    <property type="entry name" value="DNA_mis_repair"/>
    <property type="match status" value="1"/>
</dbReference>
<reference evidence="8 9" key="1">
    <citation type="journal article" date="2018" name="Nat. Biotechnol.">
        <title>A standardized bacterial taxonomy based on genome phylogeny substantially revises the tree of life.</title>
        <authorList>
            <person name="Parks D.H."/>
            <person name="Chuvochina M."/>
            <person name="Waite D.W."/>
            <person name="Rinke C."/>
            <person name="Skarshewski A."/>
            <person name="Chaumeil P.A."/>
            <person name="Hugenholtz P."/>
        </authorList>
    </citation>
    <scope>NUCLEOTIDE SEQUENCE [LARGE SCALE GENOMIC DNA]</scope>
    <source>
        <strain evidence="8">UBA11728</strain>
    </source>
</reference>
<evidence type="ECO:0000256" key="1">
    <source>
        <dbReference type="ARBA" id="ARBA00006082"/>
    </source>
</evidence>
<feature type="compositionally biased region" description="Polar residues" evidence="5">
    <location>
        <begin position="477"/>
        <end position="502"/>
    </location>
</feature>
<dbReference type="CDD" id="cd00782">
    <property type="entry name" value="MutL_Trans"/>
    <property type="match status" value="1"/>
</dbReference>
<dbReference type="InterPro" id="IPR013507">
    <property type="entry name" value="DNA_mismatch_S5_2-like"/>
</dbReference>
<comment type="caution">
    <text evidence="8">The sequence shown here is derived from an EMBL/GenBank/DDBJ whole genome shotgun (WGS) entry which is preliminary data.</text>
</comment>
<dbReference type="EMBL" id="DPVV01000257">
    <property type="protein sequence ID" value="HCL02308.1"/>
    <property type="molecule type" value="Genomic_DNA"/>
</dbReference>
<keyword evidence="8" id="KW-0378">Hydrolase</keyword>
<evidence type="ECO:0000313" key="9">
    <source>
        <dbReference type="Proteomes" id="UP000262969"/>
    </source>
</evidence>
<keyword evidence="8" id="KW-0255">Endonuclease</keyword>
<dbReference type="GO" id="GO:0006298">
    <property type="term" value="P:mismatch repair"/>
    <property type="evidence" value="ECO:0007669"/>
    <property type="project" value="UniProtKB-UniRule"/>
</dbReference>
<evidence type="ECO:0000256" key="5">
    <source>
        <dbReference type="SAM" id="MobiDB-lite"/>
    </source>
</evidence>
<comment type="similarity">
    <text evidence="1 4">Belongs to the DNA mismatch repair MutL/HexB family.</text>
</comment>
<dbReference type="Gene3D" id="3.30.1370.100">
    <property type="entry name" value="MutL, C-terminal domain, regulatory subdomain"/>
    <property type="match status" value="1"/>
</dbReference>
<dbReference type="InterPro" id="IPR014762">
    <property type="entry name" value="DNA_mismatch_repair_CS"/>
</dbReference>
<dbReference type="GO" id="GO:0140664">
    <property type="term" value="F:ATP-dependent DNA damage sensor activity"/>
    <property type="evidence" value="ECO:0007669"/>
    <property type="project" value="InterPro"/>
</dbReference>
<dbReference type="GO" id="GO:0032300">
    <property type="term" value="C:mismatch repair complex"/>
    <property type="evidence" value="ECO:0007669"/>
    <property type="project" value="InterPro"/>
</dbReference>
<dbReference type="PROSITE" id="PS00058">
    <property type="entry name" value="DNA_MISMATCH_REPAIR_1"/>
    <property type="match status" value="1"/>
</dbReference>
<dbReference type="SMART" id="SM00853">
    <property type="entry name" value="MutL_C"/>
    <property type="match status" value="1"/>
</dbReference>
<dbReference type="InterPro" id="IPR014790">
    <property type="entry name" value="MutL_C"/>
</dbReference>
<feature type="compositionally biased region" description="Low complexity" evidence="5">
    <location>
        <begin position="463"/>
        <end position="476"/>
    </location>
</feature>
<sequence length="741" mass="83612">MAKIALLDQGTINQIAAGEVVERPASVVKELIENAIDAGATAVTAEIKDGGISFIRITDNGAGIVKDDIPLAFLRHSTSKIQSIEDLLTIGSLGFRGEALSSIASVAQVELVTKTRTAFTGIRYLIEGGEEQSMTEIGCPDGTTFIVRNLFFNTPARRKFLKSTMTEASYISDLMERLAVSHPDISFKFINNNKTVLHTFGNSQLKDIIYHVYGRTIAAEVVTVENGNEHISISGFIGKPIISRGNRNYENYFINGRYIKSNIINKAIEEAYRPYSMQHKYPFTAIHFSINPEYIDVNVHPTKMEVRFHNFEELYQLTLNTIRNALNRTNMIPKVSLSEEKESVKKVTVSAPEPFEENRRKLEKEAREHSQTMDYQVSKERYASSNQTQINPKKEIDPEIKETEIGRLREVTLQSNFKDREEQKLDASDYWNKKAADITPCKESPYVQNTTIPSNEAKSTIISSSETNNNTIPSSEASDTINPSSEASNTIIPSNETKNKPSVTYDIKEETEPSIIAEEISQISLFPKKEEIIEKEILPKELSLLSQEGIKQARIIGQAFKTYWFIELENQLYIIDQHAAHEKVLYESTMKRLKEKETMSQQLCPPIILTLSLREEEAIKTHQEFLSMLGFEIEPFGGKEYAVSAVPSDMFGLAGERLLIEFIDDLVEEISRGTPDVILEKIASLSCKAAVKGNYNLSVEEANELLKQLLTLQNPFHCPHGRPIIISMTKYELEKKFKRVL</sequence>
<dbReference type="Pfam" id="PF08676">
    <property type="entry name" value="MutL_C"/>
    <property type="match status" value="1"/>
</dbReference>
<dbReference type="GO" id="GO:0004519">
    <property type="term" value="F:endonuclease activity"/>
    <property type="evidence" value="ECO:0007669"/>
    <property type="project" value="UniProtKB-KW"/>
</dbReference>
<dbReference type="Pfam" id="PF13589">
    <property type="entry name" value="HATPase_c_3"/>
    <property type="match status" value="1"/>
</dbReference>
<dbReference type="NCBIfam" id="TIGR00585">
    <property type="entry name" value="mutl"/>
    <property type="match status" value="1"/>
</dbReference>
<dbReference type="GO" id="GO:0016887">
    <property type="term" value="F:ATP hydrolysis activity"/>
    <property type="evidence" value="ECO:0007669"/>
    <property type="project" value="InterPro"/>
</dbReference>
<evidence type="ECO:0000259" key="7">
    <source>
        <dbReference type="SMART" id="SM01340"/>
    </source>
</evidence>
<comment type="function">
    <text evidence="4">This protein is involved in the repair of mismatches in DNA. It is required for dam-dependent methyl-directed DNA mismatch repair. May act as a 'molecular matchmaker', a protein that promotes the formation of a stable complex between two or more DNA-binding proteins in an ATP-dependent manner without itself being part of a final effector complex.</text>
</comment>
<evidence type="ECO:0000259" key="6">
    <source>
        <dbReference type="SMART" id="SM00853"/>
    </source>
</evidence>
<keyword evidence="2 4" id="KW-0227">DNA damage</keyword>
<evidence type="ECO:0000313" key="8">
    <source>
        <dbReference type="EMBL" id="HCL02308.1"/>
    </source>
</evidence>
<evidence type="ECO:0000256" key="3">
    <source>
        <dbReference type="ARBA" id="ARBA00023204"/>
    </source>
</evidence>
<dbReference type="Gene3D" id="3.30.1540.20">
    <property type="entry name" value="MutL, C-terminal domain, dimerisation subdomain"/>
    <property type="match status" value="1"/>
</dbReference>
<dbReference type="Proteomes" id="UP000262969">
    <property type="component" value="Unassembled WGS sequence"/>
</dbReference>
<dbReference type="InterPro" id="IPR042121">
    <property type="entry name" value="MutL_C_regsub"/>
</dbReference>
<feature type="compositionally biased region" description="Basic and acidic residues" evidence="5">
    <location>
        <begin position="356"/>
        <end position="382"/>
    </location>
</feature>
<feature type="region of interest" description="Disordered" evidence="5">
    <location>
        <begin position="348"/>
        <end position="392"/>
    </location>
</feature>
<dbReference type="InterPro" id="IPR014721">
    <property type="entry name" value="Ribsml_uS5_D2-typ_fold_subgr"/>
</dbReference>
<dbReference type="HAMAP" id="MF_00149">
    <property type="entry name" value="DNA_mis_repair"/>
    <property type="match status" value="1"/>
</dbReference>
<dbReference type="PANTHER" id="PTHR10073">
    <property type="entry name" value="DNA MISMATCH REPAIR PROTEIN MLH, PMS, MUTL"/>
    <property type="match status" value="1"/>
</dbReference>
<name>A0A3D2X7I3_9FIRM</name>
<dbReference type="AlphaFoldDB" id="A0A3D2X7I3"/>